<protein>
    <submittedName>
        <fullName evidence="2">Uncharacterized protein</fullName>
    </submittedName>
</protein>
<evidence type="ECO:0000313" key="3">
    <source>
        <dbReference type="Proteomes" id="UP000663834"/>
    </source>
</evidence>
<reference evidence="2" key="1">
    <citation type="submission" date="2021-02" db="EMBL/GenBank/DDBJ databases">
        <authorList>
            <person name="Nowell W R."/>
        </authorList>
    </citation>
    <scope>NUCLEOTIDE SEQUENCE</scope>
</reference>
<dbReference type="AlphaFoldDB" id="A0A816EZ42"/>
<feature type="transmembrane region" description="Helical" evidence="1">
    <location>
        <begin position="53"/>
        <end position="76"/>
    </location>
</feature>
<gene>
    <name evidence="2" type="ORF">KQP761_LOCUS30507</name>
</gene>
<organism evidence="2 3">
    <name type="scientific">Rotaria magnacalcarata</name>
    <dbReference type="NCBI Taxonomy" id="392030"/>
    <lineage>
        <taxon>Eukaryota</taxon>
        <taxon>Metazoa</taxon>
        <taxon>Spiralia</taxon>
        <taxon>Gnathifera</taxon>
        <taxon>Rotifera</taxon>
        <taxon>Eurotatoria</taxon>
        <taxon>Bdelloidea</taxon>
        <taxon>Philodinida</taxon>
        <taxon>Philodinidae</taxon>
        <taxon>Rotaria</taxon>
    </lineage>
</organism>
<dbReference type="Proteomes" id="UP000663834">
    <property type="component" value="Unassembled WGS sequence"/>
</dbReference>
<comment type="caution">
    <text evidence="2">The sequence shown here is derived from an EMBL/GenBank/DDBJ whole genome shotgun (WGS) entry which is preliminary data.</text>
</comment>
<feature type="non-terminal residue" evidence="2">
    <location>
        <position position="77"/>
    </location>
</feature>
<keyword evidence="1" id="KW-1133">Transmembrane helix</keyword>
<name>A0A816EZ42_9BILA</name>
<proteinExistence type="predicted"/>
<sequence>MFAELVTGLVESKKALPPTLLPLNLEYFSSSKITSQPLNNLRYIFPQFFLARFSWPLLFIFGAFQRFLITTDVLFLK</sequence>
<dbReference type="EMBL" id="CAJNOW010016989">
    <property type="protein sequence ID" value="CAF1653809.1"/>
    <property type="molecule type" value="Genomic_DNA"/>
</dbReference>
<evidence type="ECO:0000313" key="2">
    <source>
        <dbReference type="EMBL" id="CAF1653809.1"/>
    </source>
</evidence>
<evidence type="ECO:0000256" key="1">
    <source>
        <dbReference type="SAM" id="Phobius"/>
    </source>
</evidence>
<keyword evidence="1" id="KW-0472">Membrane</keyword>
<accession>A0A816EZ42</accession>
<keyword evidence="1" id="KW-0812">Transmembrane</keyword>